<reference evidence="6" key="2">
    <citation type="journal article" date="2021" name="PeerJ">
        <title>Extensive microbial diversity within the chicken gut microbiome revealed by metagenomics and culture.</title>
        <authorList>
            <person name="Gilroy R."/>
            <person name="Ravi A."/>
            <person name="Getino M."/>
            <person name="Pursley I."/>
            <person name="Horton D.L."/>
            <person name="Alikhan N.F."/>
            <person name="Baker D."/>
            <person name="Gharbi K."/>
            <person name="Hall N."/>
            <person name="Watson M."/>
            <person name="Adriaenssens E.M."/>
            <person name="Foster-Nyarko E."/>
            <person name="Jarju S."/>
            <person name="Secka A."/>
            <person name="Antonio M."/>
            <person name="Oren A."/>
            <person name="Chaudhuri R.R."/>
            <person name="La Ragione R."/>
            <person name="Hildebrand F."/>
            <person name="Pallen M.J."/>
        </authorList>
    </citation>
    <scope>NUCLEOTIDE SEQUENCE</scope>
    <source>
        <strain evidence="6">ChiBcec7-5410</strain>
    </source>
</reference>
<name>A0A9D1H7X8_9FIRM</name>
<evidence type="ECO:0000256" key="5">
    <source>
        <dbReference type="SAM" id="Phobius"/>
    </source>
</evidence>
<feature type="transmembrane region" description="Helical" evidence="5">
    <location>
        <begin position="63"/>
        <end position="81"/>
    </location>
</feature>
<dbReference type="Proteomes" id="UP000824160">
    <property type="component" value="Unassembled WGS sequence"/>
</dbReference>
<protein>
    <recommendedName>
        <fullName evidence="8">DUF4870 domain-containing protein</fullName>
    </recommendedName>
</protein>
<dbReference type="Pfam" id="PF09685">
    <property type="entry name" value="MamF_MmsF"/>
    <property type="match status" value="1"/>
</dbReference>
<keyword evidence="2 5" id="KW-0812">Transmembrane</keyword>
<dbReference type="EMBL" id="DVLW01000251">
    <property type="protein sequence ID" value="HIT95343.1"/>
    <property type="molecule type" value="Genomic_DNA"/>
</dbReference>
<evidence type="ECO:0000256" key="3">
    <source>
        <dbReference type="ARBA" id="ARBA00022989"/>
    </source>
</evidence>
<gene>
    <name evidence="6" type="ORF">IAC43_09170</name>
</gene>
<keyword evidence="3 5" id="KW-1133">Transmembrane helix</keyword>
<evidence type="ECO:0000256" key="4">
    <source>
        <dbReference type="ARBA" id="ARBA00023136"/>
    </source>
</evidence>
<organism evidence="6 7">
    <name type="scientific">Candidatus Faecivivens stercoripullorum</name>
    <dbReference type="NCBI Taxonomy" id="2840805"/>
    <lineage>
        <taxon>Bacteria</taxon>
        <taxon>Bacillati</taxon>
        <taxon>Bacillota</taxon>
        <taxon>Clostridia</taxon>
        <taxon>Eubacteriales</taxon>
        <taxon>Oscillospiraceae</taxon>
        <taxon>Oscillospiraceae incertae sedis</taxon>
        <taxon>Candidatus Faecivivens</taxon>
    </lineage>
</organism>
<feature type="transmembrane region" description="Helical" evidence="5">
    <location>
        <begin position="6"/>
        <end position="27"/>
    </location>
</feature>
<evidence type="ECO:0000256" key="1">
    <source>
        <dbReference type="ARBA" id="ARBA00004141"/>
    </source>
</evidence>
<proteinExistence type="predicted"/>
<evidence type="ECO:0000313" key="7">
    <source>
        <dbReference type="Proteomes" id="UP000824160"/>
    </source>
</evidence>
<evidence type="ECO:0008006" key="8">
    <source>
        <dbReference type="Google" id="ProtNLM"/>
    </source>
</evidence>
<comment type="subcellular location">
    <subcellularLocation>
        <location evidence="1">Membrane</location>
        <topology evidence="1">Multi-pass membrane protein</topology>
    </subcellularLocation>
</comment>
<sequence length="98" mass="10831">MASQNRVLYSVLAYIWILWLVGLVSGGNDPVIKRHVNQGLNLFIIWTAASILAHIPILDIIGGILYILCIVLMVMGILSAVKQDDRPLPILSIVTLIR</sequence>
<evidence type="ECO:0000256" key="2">
    <source>
        <dbReference type="ARBA" id="ARBA00022692"/>
    </source>
</evidence>
<reference evidence="6" key="1">
    <citation type="submission" date="2020-10" db="EMBL/GenBank/DDBJ databases">
        <authorList>
            <person name="Gilroy R."/>
        </authorList>
    </citation>
    <scope>NUCLEOTIDE SEQUENCE</scope>
    <source>
        <strain evidence="6">ChiBcec7-5410</strain>
    </source>
</reference>
<comment type="caution">
    <text evidence="6">The sequence shown here is derived from an EMBL/GenBank/DDBJ whole genome shotgun (WGS) entry which is preliminary data.</text>
</comment>
<dbReference type="AlphaFoldDB" id="A0A9D1H7X8"/>
<keyword evidence="4 5" id="KW-0472">Membrane</keyword>
<evidence type="ECO:0000313" key="6">
    <source>
        <dbReference type="EMBL" id="HIT95343.1"/>
    </source>
</evidence>
<dbReference type="InterPro" id="IPR019109">
    <property type="entry name" value="MamF_MmsF"/>
</dbReference>
<accession>A0A9D1H7X8</accession>